<protein>
    <recommendedName>
        <fullName evidence="9">Noggin</fullName>
    </recommendedName>
</protein>
<evidence type="ECO:0008006" key="9">
    <source>
        <dbReference type="Google" id="ProtNLM"/>
    </source>
</evidence>
<reference evidence="7 8" key="1">
    <citation type="submission" date="2021-06" db="EMBL/GenBank/DDBJ databases">
        <title>Caerostris extrusa draft genome.</title>
        <authorList>
            <person name="Kono N."/>
            <person name="Arakawa K."/>
        </authorList>
    </citation>
    <scope>NUCLEOTIDE SEQUENCE [LARGE SCALE GENOMIC DNA]</scope>
</reference>
<dbReference type="Gene3D" id="1.10.287.520">
    <property type="entry name" value="Helix hairpin bin"/>
    <property type="match status" value="1"/>
</dbReference>
<feature type="transmembrane region" description="Helical" evidence="6">
    <location>
        <begin position="49"/>
        <end position="67"/>
    </location>
</feature>
<dbReference type="EMBL" id="BPLR01005847">
    <property type="protein sequence ID" value="GIY05452.1"/>
    <property type="molecule type" value="Genomic_DNA"/>
</dbReference>
<dbReference type="InterPro" id="IPR008717">
    <property type="entry name" value="Noggin"/>
</dbReference>
<keyword evidence="6" id="KW-1133">Transmembrane helix</keyword>
<feature type="transmembrane region" description="Helical" evidence="6">
    <location>
        <begin position="74"/>
        <end position="94"/>
    </location>
</feature>
<keyword evidence="4" id="KW-0964">Secreted</keyword>
<dbReference type="Gene3D" id="2.10.90.10">
    <property type="entry name" value="Cystine-knot cytokines"/>
    <property type="match status" value="1"/>
</dbReference>
<evidence type="ECO:0000256" key="3">
    <source>
        <dbReference type="ARBA" id="ARBA00022473"/>
    </source>
</evidence>
<keyword evidence="6" id="KW-0472">Membrane</keyword>
<evidence type="ECO:0000256" key="5">
    <source>
        <dbReference type="ARBA" id="ARBA00022729"/>
    </source>
</evidence>
<dbReference type="GO" id="GO:0009953">
    <property type="term" value="P:dorsal/ventral pattern formation"/>
    <property type="evidence" value="ECO:0007669"/>
    <property type="project" value="TreeGrafter"/>
</dbReference>
<evidence type="ECO:0000313" key="7">
    <source>
        <dbReference type="EMBL" id="GIY05452.1"/>
    </source>
</evidence>
<evidence type="ECO:0000256" key="1">
    <source>
        <dbReference type="ARBA" id="ARBA00004613"/>
    </source>
</evidence>
<evidence type="ECO:0000256" key="2">
    <source>
        <dbReference type="ARBA" id="ARBA00007480"/>
    </source>
</evidence>
<dbReference type="GO" id="GO:0045596">
    <property type="term" value="P:negative regulation of cell differentiation"/>
    <property type="evidence" value="ECO:0007669"/>
    <property type="project" value="InterPro"/>
</dbReference>
<dbReference type="GO" id="GO:0030514">
    <property type="term" value="P:negative regulation of BMP signaling pathway"/>
    <property type="evidence" value="ECO:0007669"/>
    <property type="project" value="InterPro"/>
</dbReference>
<evidence type="ECO:0000256" key="4">
    <source>
        <dbReference type="ARBA" id="ARBA00022525"/>
    </source>
</evidence>
<dbReference type="Pfam" id="PF05806">
    <property type="entry name" value="Noggin"/>
    <property type="match status" value="1"/>
</dbReference>
<dbReference type="InterPro" id="IPR029034">
    <property type="entry name" value="Cystine-knot_cytokine"/>
</dbReference>
<accession>A0AAV4Q804</accession>
<keyword evidence="5" id="KW-0732">Signal</keyword>
<dbReference type="GO" id="GO:0005615">
    <property type="term" value="C:extracellular space"/>
    <property type="evidence" value="ECO:0007669"/>
    <property type="project" value="TreeGrafter"/>
</dbReference>
<name>A0AAV4Q804_CAEEX</name>
<keyword evidence="3" id="KW-0217">Developmental protein</keyword>
<gene>
    <name evidence="7" type="ORF">CEXT_396861</name>
</gene>
<dbReference type="SUPFAM" id="SSF57501">
    <property type="entry name" value="Cystine-knot cytokines"/>
    <property type="match status" value="1"/>
</dbReference>
<organism evidence="7 8">
    <name type="scientific">Caerostris extrusa</name>
    <name type="common">Bark spider</name>
    <name type="synonym">Caerostris bankana</name>
    <dbReference type="NCBI Taxonomy" id="172846"/>
    <lineage>
        <taxon>Eukaryota</taxon>
        <taxon>Metazoa</taxon>
        <taxon>Ecdysozoa</taxon>
        <taxon>Arthropoda</taxon>
        <taxon>Chelicerata</taxon>
        <taxon>Arachnida</taxon>
        <taxon>Araneae</taxon>
        <taxon>Araneomorphae</taxon>
        <taxon>Entelegynae</taxon>
        <taxon>Araneoidea</taxon>
        <taxon>Araneidae</taxon>
        <taxon>Caerostris</taxon>
    </lineage>
</organism>
<comment type="subcellular location">
    <subcellularLocation>
        <location evidence="1">Secreted</location>
    </subcellularLocation>
</comment>
<dbReference type="PANTHER" id="PTHR10494:SF6">
    <property type="entry name" value="NOGGIN"/>
    <property type="match status" value="1"/>
</dbReference>
<comment type="caution">
    <text evidence="7">The sequence shown here is derived from an EMBL/GenBank/DDBJ whole genome shotgun (WGS) entry which is preliminary data.</text>
</comment>
<evidence type="ECO:0000256" key="6">
    <source>
        <dbReference type="SAM" id="Phobius"/>
    </source>
</evidence>
<dbReference type="Proteomes" id="UP001054945">
    <property type="component" value="Unassembled WGS sequence"/>
</dbReference>
<keyword evidence="6" id="KW-0812">Transmembrane</keyword>
<sequence>MIRDTPNIDKGRKYHRKDFDIKTNVTKMTSGVISLIPTLKPLRSTPQNIPPTLSLCTILVYWILLELSQLCINFSFGFSSITLIFLFIKFHLIYSGVLVPNKMIDFHSAILLLSLLSILRVGGTTTTTDSDEDSLETTTSGSVVIRRRISSRVSSVGGGGRYSLINNRFNRRPRKKNLDPHQLLEILGGHYSPEWMSVEEPLALASKDPDRGATYMVRHDNWQHADLIKQLQGANLTVELAQLGGTKVLEEPLLVRAVEKWLLKRASCPVRYAWEDIGNLFWPRYIKRGECASVPGTCSWPPGMHCVPSGTTTLHVLRWQCKVPKGRSRRKSFKVNKDPKVKDWPKRINEGEQPANMKCSWIRVPYPITSDCLCTC</sequence>
<proteinExistence type="inferred from homology"/>
<comment type="similarity">
    <text evidence="2">Belongs to the noggin family.</text>
</comment>
<evidence type="ECO:0000313" key="8">
    <source>
        <dbReference type="Proteomes" id="UP001054945"/>
    </source>
</evidence>
<dbReference type="PANTHER" id="PTHR10494">
    <property type="entry name" value="BONE MORPHOGENETIC PROTEIN INHIBITOR, NOGGIN"/>
    <property type="match status" value="1"/>
</dbReference>
<dbReference type="AlphaFoldDB" id="A0AAV4Q804"/>
<keyword evidence="8" id="KW-1185">Reference proteome</keyword>